<proteinExistence type="predicted"/>
<dbReference type="Gene3D" id="2.60.40.4070">
    <property type="match status" value="1"/>
</dbReference>
<dbReference type="PANTHER" id="PTHR24104">
    <property type="entry name" value="E3 UBIQUITIN-PROTEIN LIGASE NHLRC1-RELATED"/>
    <property type="match status" value="1"/>
</dbReference>
<dbReference type="EMBL" id="LAZR01020748">
    <property type="protein sequence ID" value="KKL87755.1"/>
    <property type="molecule type" value="Genomic_DNA"/>
</dbReference>
<feature type="non-terminal residue" evidence="2">
    <location>
        <position position="678"/>
    </location>
</feature>
<reference evidence="2" key="1">
    <citation type="journal article" date="2015" name="Nature">
        <title>Complex archaea that bridge the gap between prokaryotes and eukaryotes.</title>
        <authorList>
            <person name="Spang A."/>
            <person name="Saw J.H."/>
            <person name="Jorgensen S.L."/>
            <person name="Zaremba-Niedzwiedzka K."/>
            <person name="Martijn J."/>
            <person name="Lind A.E."/>
            <person name="van Eijk R."/>
            <person name="Schleper C."/>
            <person name="Guy L."/>
            <person name="Ettema T.J."/>
        </authorList>
    </citation>
    <scope>NUCLEOTIDE SEQUENCE</scope>
</reference>
<evidence type="ECO:0000256" key="1">
    <source>
        <dbReference type="ARBA" id="ARBA00022737"/>
    </source>
</evidence>
<dbReference type="GO" id="GO:0008270">
    <property type="term" value="F:zinc ion binding"/>
    <property type="evidence" value="ECO:0007669"/>
    <property type="project" value="UniProtKB-KW"/>
</dbReference>
<comment type="caution">
    <text evidence="2">The sequence shown here is derived from an EMBL/GenBank/DDBJ whole genome shotgun (WGS) entry which is preliminary data.</text>
</comment>
<accession>A0A0F9I1S7</accession>
<dbReference type="Gene3D" id="2.120.10.30">
    <property type="entry name" value="TolB, C-terminal domain"/>
    <property type="match status" value="1"/>
</dbReference>
<organism evidence="2">
    <name type="scientific">marine sediment metagenome</name>
    <dbReference type="NCBI Taxonomy" id="412755"/>
    <lineage>
        <taxon>unclassified sequences</taxon>
        <taxon>metagenomes</taxon>
        <taxon>ecological metagenomes</taxon>
    </lineage>
</organism>
<gene>
    <name evidence="2" type="ORF">LCGC14_1931540</name>
</gene>
<evidence type="ECO:0000313" key="2">
    <source>
        <dbReference type="EMBL" id="KKL87755.1"/>
    </source>
</evidence>
<dbReference type="PANTHER" id="PTHR24104:SF25">
    <property type="entry name" value="PROTEIN LIN-41"/>
    <property type="match status" value="1"/>
</dbReference>
<dbReference type="InterPro" id="IPR050952">
    <property type="entry name" value="TRIM-NHL_E3_ligases"/>
</dbReference>
<keyword evidence="1" id="KW-0677">Repeat</keyword>
<protein>
    <recommendedName>
        <fullName evidence="3">SMP-30/Gluconolactonase/LRE-like region domain-containing protein</fullName>
    </recommendedName>
</protein>
<dbReference type="InterPro" id="IPR011042">
    <property type="entry name" value="6-blade_b-propeller_TolB-like"/>
</dbReference>
<sequence length="678" mass="76312">MRCWLMLLLAAVPLIAGASDYDEFRVKRQDVFAFARKPTLTHQDDRVAISFATKGYCDVTVAIEETTGRIVRHLAGGVLGEKAPPPFRRNSLQQTVVWDGKDDQGRYIDDRRGIRVRVSLGLKPRFERTLFWSPKKRLHQGAGRWGFVGTQAGLPTPPIAAGPEGVYVFEGRGMDHLRLFDHKGRYVRTIYPPPADMLGKIVGLKWHDFPQGDRLPLKHDILQSTFLTSGPSGMVEKVASMFGSAAMALATSKGRIALAHRRLNRLAPDGSSGGLPLTGPKTCFQVKLHLDGIRQRNWWVGPTSAAFSPDGKRLYLTGHMWRQGRHSFRIVKDCLHGVIVLDYESDEPARVFAGSMKMHDSGTGDGQFRDATSVACDAKGRVYVSDYMNDRIQVFSPDGTHLKNIKAFKPAVVKVHQRTGEIYVFTWIYDHYQTFVHDEARRKKAYQKPLAVPPKLTRLGPFEDPKVRASYPLPLFQSSQYLARGRIWAGLDFTAELDSWTDPPTIWLVPGHPMRDGRKDNTPYLGKGGVGWDNAGIKLYAETGGKLKLLRDFGKEAKKAVVRLVPPMFARQRLYVNPKTGLLYVAEGQTTHYKAFKDILEIDPATGRIREVKLPFDAEDMAFDTQGRLYLRSHDKLARFEMNTWREIPFDYGEEHAKVGTSLSRDTRRRAVASAVPL</sequence>
<dbReference type="SUPFAM" id="SSF101898">
    <property type="entry name" value="NHL repeat"/>
    <property type="match status" value="1"/>
</dbReference>
<name>A0A0F9I1S7_9ZZZZ</name>
<evidence type="ECO:0008006" key="3">
    <source>
        <dbReference type="Google" id="ProtNLM"/>
    </source>
</evidence>
<dbReference type="SUPFAM" id="SSF50952">
    <property type="entry name" value="Soluble quinoprotein glucose dehydrogenase"/>
    <property type="match status" value="1"/>
</dbReference>
<dbReference type="InterPro" id="IPR001258">
    <property type="entry name" value="NHL_repeat"/>
</dbReference>
<dbReference type="AlphaFoldDB" id="A0A0F9I1S7"/>
<dbReference type="PROSITE" id="PS51125">
    <property type="entry name" value="NHL"/>
    <property type="match status" value="1"/>
</dbReference>
<dbReference type="InterPro" id="IPR011041">
    <property type="entry name" value="Quinoprot_gluc/sorb_DH_b-prop"/>
</dbReference>